<dbReference type="RefSeq" id="WP_144073343.1">
    <property type="nucleotide sequence ID" value="NZ_CP076128.1"/>
</dbReference>
<dbReference type="PANTHER" id="PTHR35560">
    <property type="entry name" value="BLL0132 PROTEIN"/>
    <property type="match status" value="1"/>
</dbReference>
<accession>A0ABX8GR61</accession>
<reference evidence="1 2" key="1">
    <citation type="submission" date="2021-05" db="EMBL/GenBank/DDBJ databases">
        <title>Comparative genomic studies on the polysaccharide-degrading batcterial strains of the Flammeovirga genus.</title>
        <authorList>
            <person name="Zewei F."/>
            <person name="Zheng Z."/>
            <person name="Yu L."/>
            <person name="Ruyue G."/>
            <person name="Yanhong M."/>
            <person name="Yuanyuan C."/>
            <person name="Jingyan G."/>
            <person name="Wenjun H."/>
        </authorList>
    </citation>
    <scope>NUCLEOTIDE SEQUENCE [LARGE SCALE GENOMIC DNA]</scope>
    <source>
        <strain evidence="1 2">YS10</strain>
    </source>
</reference>
<gene>
    <name evidence="1" type="ORF">KM029_11095</name>
</gene>
<evidence type="ECO:0000313" key="2">
    <source>
        <dbReference type="Proteomes" id="UP000682802"/>
    </source>
</evidence>
<organism evidence="1 2">
    <name type="scientific">Flammeovirga kamogawensis</name>
    <dbReference type="NCBI Taxonomy" id="373891"/>
    <lineage>
        <taxon>Bacteria</taxon>
        <taxon>Pseudomonadati</taxon>
        <taxon>Bacteroidota</taxon>
        <taxon>Cytophagia</taxon>
        <taxon>Cytophagales</taxon>
        <taxon>Flammeovirgaceae</taxon>
        <taxon>Flammeovirga</taxon>
    </lineage>
</organism>
<evidence type="ECO:0008006" key="3">
    <source>
        <dbReference type="Google" id="ProtNLM"/>
    </source>
</evidence>
<dbReference type="SUPFAM" id="SSF53474">
    <property type="entry name" value="alpha/beta-Hydrolases"/>
    <property type="match status" value="1"/>
</dbReference>
<dbReference type="PROSITE" id="PS51257">
    <property type="entry name" value="PROKAR_LIPOPROTEIN"/>
    <property type="match status" value="1"/>
</dbReference>
<dbReference type="Proteomes" id="UP000682802">
    <property type="component" value="Chromosome 1"/>
</dbReference>
<keyword evidence="2" id="KW-1185">Reference proteome</keyword>
<proteinExistence type="predicted"/>
<sequence>MIKKIPLLGYISVISFLITSCIYKAEIPPSYVVSDGTSLNSFVKVSLDASETSPKTTFYTSIDLNNSTPISEITSLTLVVHGLSYDYQNQFQTMYNTVYDIGQVSKTIVIAPYFSNNSADNTIYWTNATWRYGGNSVGTLNSQPQSSYLLLEKFLKNYVFVDGKFPNLKTIMLIGHSAGGQYIQRYAALNNLEQQYQKYTFKYLVSDPSSYLYINKLRYSDIHKAYIQPDTVQGGCNEYNNYYYGLNEIDQFTDYRNDLDSSTIVTQNIARLVTYATGTEDLDNSDDSCPANWEGGGNTDDLSNSKVNNRYKRSLYMMNFYSDQYPESKHSLFEVPGADHDAAAIYRSVTFMSWLKNNL</sequence>
<evidence type="ECO:0000313" key="1">
    <source>
        <dbReference type="EMBL" id="QWG05914.1"/>
    </source>
</evidence>
<dbReference type="EMBL" id="CP076128">
    <property type="protein sequence ID" value="QWG05914.1"/>
    <property type="molecule type" value="Genomic_DNA"/>
</dbReference>
<dbReference type="InterPro" id="IPR029058">
    <property type="entry name" value="AB_hydrolase_fold"/>
</dbReference>
<dbReference type="Gene3D" id="3.40.50.1820">
    <property type="entry name" value="alpha/beta hydrolase"/>
    <property type="match status" value="1"/>
</dbReference>
<dbReference type="PANTHER" id="PTHR35560:SF3">
    <property type="entry name" value="PEPTIDASE S9 PROLYL OLIGOPEPTIDASE CATALYTIC DOMAIN-CONTAINING PROTEIN"/>
    <property type="match status" value="1"/>
</dbReference>
<name>A0ABX8GR61_9BACT</name>
<protein>
    <recommendedName>
        <fullName evidence="3">Alpha/beta hydrolase</fullName>
    </recommendedName>
</protein>